<dbReference type="Proteomes" id="UP000001593">
    <property type="component" value="Unassembled WGS sequence"/>
</dbReference>
<dbReference type="EMBL" id="DS469523">
    <property type="protein sequence ID" value="EDO46989.1"/>
    <property type="molecule type" value="Genomic_DNA"/>
</dbReference>
<proteinExistence type="predicted"/>
<feature type="compositionally biased region" description="Polar residues" evidence="1">
    <location>
        <begin position="1"/>
        <end position="31"/>
    </location>
</feature>
<dbReference type="InterPro" id="IPR044822">
    <property type="entry name" value="Myb_DNA-bind_4"/>
</dbReference>
<evidence type="ECO:0000256" key="1">
    <source>
        <dbReference type="SAM" id="MobiDB-lite"/>
    </source>
</evidence>
<name>A7RNU6_NEMVE</name>
<evidence type="ECO:0000259" key="2">
    <source>
        <dbReference type="Pfam" id="PF13837"/>
    </source>
</evidence>
<dbReference type="HOGENOM" id="CLU_750750_0_0_1"/>
<dbReference type="AlphaFoldDB" id="A7RNU6"/>
<keyword evidence="4" id="KW-1185">Reference proteome</keyword>
<evidence type="ECO:0000313" key="4">
    <source>
        <dbReference type="Proteomes" id="UP000001593"/>
    </source>
</evidence>
<dbReference type="KEGG" id="nve:5519068"/>
<reference evidence="3 4" key="1">
    <citation type="journal article" date="2007" name="Science">
        <title>Sea anemone genome reveals ancestral eumetazoan gene repertoire and genomic organization.</title>
        <authorList>
            <person name="Putnam N.H."/>
            <person name="Srivastava M."/>
            <person name="Hellsten U."/>
            <person name="Dirks B."/>
            <person name="Chapman J."/>
            <person name="Salamov A."/>
            <person name="Terry A."/>
            <person name="Shapiro H."/>
            <person name="Lindquist E."/>
            <person name="Kapitonov V.V."/>
            <person name="Jurka J."/>
            <person name="Genikhovich G."/>
            <person name="Grigoriev I.V."/>
            <person name="Lucas S.M."/>
            <person name="Steele R.E."/>
            <person name="Finnerty J.R."/>
            <person name="Technau U."/>
            <person name="Martindale M.Q."/>
            <person name="Rokhsar D.S."/>
        </authorList>
    </citation>
    <scope>NUCLEOTIDE SEQUENCE [LARGE SCALE GENOMIC DNA]</scope>
    <source>
        <strain evidence="4">CH2 X CH6</strain>
    </source>
</reference>
<sequence length="369" mass="42251">MATGTTSSKLETGLNGASESSNSPRVKSPTSAHKPRQKATNWGIEETRIFLEAWKTYYDSLETASYLGKNTIWNKIYEQYRSGCISDGLSVNRNVYQLKKRVQNLTYQYKQFRGPTAACIDEETRARINKVFPYFDFFNDVITGENRVAVRRDTNGTSETKLAVFAFDEQLKSDRRDSEPRIAVRNDTSESGEAKLTVFAYDEEPKDKPLPRRQSALNTRVSPESEESAENQSEASDHQAAQLVNNRPEQSDSSSEEEETDLVVVDIPELQQHTAPSPRKRLKRQTHVAVNKRPEPKLTESVPRNRTEEDGFRMSALEEMWERKLAQDREQFEKLMEFQRESLQVQQQQTNAIISGLTNILNTLAKNNR</sequence>
<gene>
    <name evidence="3" type="ORF">NEMVEDRAFT_v1g239655</name>
</gene>
<accession>A7RNU6</accession>
<feature type="region of interest" description="Disordered" evidence="1">
    <location>
        <begin position="1"/>
        <end position="39"/>
    </location>
</feature>
<dbReference type="Pfam" id="PF13837">
    <property type="entry name" value="Myb_DNA-bind_4"/>
    <property type="match status" value="1"/>
</dbReference>
<organism evidence="3 4">
    <name type="scientific">Nematostella vectensis</name>
    <name type="common">Starlet sea anemone</name>
    <dbReference type="NCBI Taxonomy" id="45351"/>
    <lineage>
        <taxon>Eukaryota</taxon>
        <taxon>Metazoa</taxon>
        <taxon>Cnidaria</taxon>
        <taxon>Anthozoa</taxon>
        <taxon>Hexacorallia</taxon>
        <taxon>Actiniaria</taxon>
        <taxon>Edwardsiidae</taxon>
        <taxon>Nematostella</taxon>
    </lineage>
</organism>
<feature type="region of interest" description="Disordered" evidence="1">
    <location>
        <begin position="194"/>
        <end position="302"/>
    </location>
</feature>
<protein>
    <recommendedName>
        <fullName evidence="2">Myb/SANT-like DNA-binding domain-containing protein</fullName>
    </recommendedName>
</protein>
<feature type="compositionally biased region" description="Basic and acidic residues" evidence="1">
    <location>
        <begin position="292"/>
        <end position="302"/>
    </location>
</feature>
<feature type="domain" description="Myb/SANT-like DNA-binding" evidence="2">
    <location>
        <begin position="40"/>
        <end position="114"/>
    </location>
</feature>
<evidence type="ECO:0000313" key="3">
    <source>
        <dbReference type="EMBL" id="EDO46989.1"/>
    </source>
</evidence>
<dbReference type="InParanoid" id="A7RNU6"/>
<dbReference type="OrthoDB" id="5973199at2759"/>